<dbReference type="EMBL" id="MFNE01000003">
    <property type="protein sequence ID" value="OGG97195.1"/>
    <property type="molecule type" value="Genomic_DNA"/>
</dbReference>
<reference evidence="3 4" key="1">
    <citation type="journal article" date="2016" name="Nat. Commun.">
        <title>Thousands of microbial genomes shed light on interconnected biogeochemical processes in an aquifer system.</title>
        <authorList>
            <person name="Anantharaman K."/>
            <person name="Brown C.T."/>
            <person name="Hug L.A."/>
            <person name="Sharon I."/>
            <person name="Castelle C.J."/>
            <person name="Probst A.J."/>
            <person name="Thomas B.C."/>
            <person name="Singh A."/>
            <person name="Wilkins M.J."/>
            <person name="Karaoz U."/>
            <person name="Brodie E.L."/>
            <person name="Williams K.H."/>
            <person name="Hubbard S.S."/>
            <person name="Banfield J.F."/>
        </authorList>
    </citation>
    <scope>NUCLEOTIDE SEQUENCE [LARGE SCALE GENOMIC DNA]</scope>
</reference>
<organism evidence="3 4">
    <name type="scientific">Candidatus Lambdaproteobacteria bacterium RIFOXYD2_FULL_50_16</name>
    <dbReference type="NCBI Taxonomy" id="1817772"/>
    <lineage>
        <taxon>Bacteria</taxon>
        <taxon>Pseudomonadati</taxon>
        <taxon>Pseudomonadota</taxon>
        <taxon>Candidatus Lambdaproteobacteria</taxon>
    </lineage>
</organism>
<proteinExistence type="predicted"/>
<evidence type="ECO:0000313" key="3">
    <source>
        <dbReference type="EMBL" id="OGG97195.1"/>
    </source>
</evidence>
<keyword evidence="2" id="KW-1133">Transmembrane helix</keyword>
<sequence length="437" mass="50219">MQAPHGLENKPLSPKKMAQQIIFICERELEIDQAHQKVSELLFSQLNGGRQDYFQALLYTLLEEEESQPYAAHAFASLFSQESLRPELGDFWQDLLQMMIRGHRSGDLPSYRHQDSGKVFSAYAFSLGETLIQMGRLGAHYYDFVSDCYTHLIRAEAEIEKKRREAAAKPHGRDGTKKEAPANPKSLYDDVADYISERAIFRARTLNPNNPNEFIQLLSDRLRSTRRYVIQDLINKDSVNKKKQMEKALKERQASAEELVFGGQPFLEGLRLFKEAKLYNGRFMEAEKRRVTLQLLPLVIAVPLIGFGLMEVWELNYWLMGLAGVVGIGGRFVFTPKFFSRFYPKDITSPLEEQVSLIAAVFKKCAADQLASFLRRQVKEIGDAQELNLIPDYVTYILSVIPRKKDLLLTKAELRQTLDQLAPHIARRRRDLYGQPR</sequence>
<dbReference type="Proteomes" id="UP000178449">
    <property type="component" value="Unassembled WGS sequence"/>
</dbReference>
<feature type="region of interest" description="Disordered" evidence="1">
    <location>
        <begin position="163"/>
        <end position="183"/>
    </location>
</feature>
<feature type="compositionally biased region" description="Basic and acidic residues" evidence="1">
    <location>
        <begin position="163"/>
        <end position="180"/>
    </location>
</feature>
<keyword evidence="2" id="KW-0812">Transmembrane</keyword>
<accession>A0A1F6GGG2</accession>
<protein>
    <submittedName>
        <fullName evidence="3">Uncharacterized protein</fullName>
    </submittedName>
</protein>
<name>A0A1F6GGG2_9PROT</name>
<dbReference type="STRING" id="1817772.A2527_10285"/>
<comment type="caution">
    <text evidence="3">The sequence shown here is derived from an EMBL/GenBank/DDBJ whole genome shotgun (WGS) entry which is preliminary data.</text>
</comment>
<gene>
    <name evidence="3" type="ORF">A2527_10285</name>
</gene>
<dbReference type="AlphaFoldDB" id="A0A1F6GGG2"/>
<feature type="transmembrane region" description="Helical" evidence="2">
    <location>
        <begin position="291"/>
        <end position="309"/>
    </location>
</feature>
<evidence type="ECO:0000313" key="4">
    <source>
        <dbReference type="Proteomes" id="UP000178449"/>
    </source>
</evidence>
<evidence type="ECO:0000256" key="2">
    <source>
        <dbReference type="SAM" id="Phobius"/>
    </source>
</evidence>
<keyword evidence="2" id="KW-0472">Membrane</keyword>
<evidence type="ECO:0000256" key="1">
    <source>
        <dbReference type="SAM" id="MobiDB-lite"/>
    </source>
</evidence>
<feature type="transmembrane region" description="Helical" evidence="2">
    <location>
        <begin position="315"/>
        <end position="334"/>
    </location>
</feature>